<accession>A0A212FML3</accession>
<name>A0A212FML3_DANPL</name>
<proteinExistence type="predicted"/>
<dbReference type="Proteomes" id="UP000007151">
    <property type="component" value="Unassembled WGS sequence"/>
</dbReference>
<keyword evidence="2" id="KW-0732">Signal</keyword>
<dbReference type="AlphaFoldDB" id="A0A212FML3"/>
<sequence length="242" mass="28159">MEILIILLCLSSFETKELQDDFETDDEMPAVGPPEDIEFPRPVDFLNIKRDGFGDVEFKQPINYVELDMIRPRNREHAKELLKKAKKNKILWIPKSEIMRVNYYRTNFGPYIKNIDWSQPKLLLKGNRETLLIAGDRKGLFYEIPDQEPPKPEQGKVILPTLSLRIKIINPYIALMYCEEFYATIMAELGTEPQETEEKISKATKLRFSGIGIPAERDIENEKKLEDLKISNEQRRADDKVG</sequence>
<protein>
    <submittedName>
        <fullName evidence="3">Uncharacterized protein</fullName>
    </submittedName>
</protein>
<dbReference type="InParanoid" id="A0A212FML3"/>
<evidence type="ECO:0000256" key="2">
    <source>
        <dbReference type="SAM" id="SignalP"/>
    </source>
</evidence>
<reference evidence="3 4" key="1">
    <citation type="journal article" date="2011" name="Cell">
        <title>The monarch butterfly genome yields insights into long-distance migration.</title>
        <authorList>
            <person name="Zhan S."/>
            <person name="Merlin C."/>
            <person name="Boore J.L."/>
            <person name="Reppert S.M."/>
        </authorList>
    </citation>
    <scope>NUCLEOTIDE SEQUENCE [LARGE SCALE GENOMIC DNA]</scope>
    <source>
        <strain evidence="3">F-2</strain>
    </source>
</reference>
<dbReference type="KEGG" id="dpl:KGM_206888"/>
<feature type="region of interest" description="Disordered" evidence="1">
    <location>
        <begin position="223"/>
        <end position="242"/>
    </location>
</feature>
<evidence type="ECO:0000313" key="4">
    <source>
        <dbReference type="Proteomes" id="UP000007151"/>
    </source>
</evidence>
<feature type="signal peptide" evidence="2">
    <location>
        <begin position="1"/>
        <end position="15"/>
    </location>
</feature>
<evidence type="ECO:0000313" key="3">
    <source>
        <dbReference type="EMBL" id="OWR54988.1"/>
    </source>
</evidence>
<feature type="chain" id="PRO_5012352091" evidence="2">
    <location>
        <begin position="16"/>
        <end position="242"/>
    </location>
</feature>
<organism evidence="3 4">
    <name type="scientific">Danaus plexippus plexippus</name>
    <dbReference type="NCBI Taxonomy" id="278856"/>
    <lineage>
        <taxon>Eukaryota</taxon>
        <taxon>Metazoa</taxon>
        <taxon>Ecdysozoa</taxon>
        <taxon>Arthropoda</taxon>
        <taxon>Hexapoda</taxon>
        <taxon>Insecta</taxon>
        <taxon>Pterygota</taxon>
        <taxon>Neoptera</taxon>
        <taxon>Endopterygota</taxon>
        <taxon>Lepidoptera</taxon>
        <taxon>Glossata</taxon>
        <taxon>Ditrysia</taxon>
        <taxon>Papilionoidea</taxon>
        <taxon>Nymphalidae</taxon>
        <taxon>Danainae</taxon>
        <taxon>Danaini</taxon>
        <taxon>Danaina</taxon>
        <taxon>Danaus</taxon>
        <taxon>Danaus</taxon>
    </lineage>
</organism>
<dbReference type="EMBL" id="AGBW02007651">
    <property type="protein sequence ID" value="OWR54988.1"/>
    <property type="molecule type" value="Genomic_DNA"/>
</dbReference>
<dbReference type="eggNOG" id="ENOG502TCHF">
    <property type="taxonomic scope" value="Eukaryota"/>
</dbReference>
<comment type="caution">
    <text evidence="3">The sequence shown here is derived from an EMBL/GenBank/DDBJ whole genome shotgun (WGS) entry which is preliminary data.</text>
</comment>
<gene>
    <name evidence="3" type="ORF">KGM_206888</name>
</gene>
<evidence type="ECO:0000256" key="1">
    <source>
        <dbReference type="SAM" id="MobiDB-lite"/>
    </source>
</evidence>
<keyword evidence="4" id="KW-1185">Reference proteome</keyword>